<protein>
    <recommendedName>
        <fullName evidence="3">Methyl-accepting chemotaxis protein</fullName>
    </recommendedName>
</protein>
<dbReference type="EMBL" id="JBIACK010000013">
    <property type="protein sequence ID" value="MFE8703128.1"/>
    <property type="molecule type" value="Genomic_DNA"/>
</dbReference>
<dbReference type="Proteomes" id="UP001601059">
    <property type="component" value="Unassembled WGS sequence"/>
</dbReference>
<organism evidence="1 2">
    <name type="scientific">Cytobacillus spartinae</name>
    <dbReference type="NCBI Taxonomy" id="3299023"/>
    <lineage>
        <taxon>Bacteria</taxon>
        <taxon>Bacillati</taxon>
        <taxon>Bacillota</taxon>
        <taxon>Bacilli</taxon>
        <taxon>Bacillales</taxon>
        <taxon>Bacillaceae</taxon>
        <taxon>Cytobacillus</taxon>
    </lineage>
</organism>
<name>A0ABW6KJU0_9BACI</name>
<keyword evidence="2" id="KW-1185">Reference proteome</keyword>
<accession>A0ABW6KJU0</accession>
<comment type="caution">
    <text evidence="1">The sequence shown here is derived from an EMBL/GenBank/DDBJ whole genome shotgun (WGS) entry which is preliminary data.</text>
</comment>
<dbReference type="RefSeq" id="WP_389363394.1">
    <property type="nucleotide sequence ID" value="NZ_JBIACK010000013.1"/>
</dbReference>
<reference evidence="1 2" key="1">
    <citation type="submission" date="2024-08" db="EMBL/GenBank/DDBJ databases">
        <title>Two novel Cytobacillus novel species.</title>
        <authorList>
            <person name="Liu G."/>
        </authorList>
    </citation>
    <scope>NUCLEOTIDE SEQUENCE [LARGE SCALE GENOMIC DNA]</scope>
    <source>
        <strain evidence="1 2">FJAT-54145</strain>
    </source>
</reference>
<proteinExistence type="predicted"/>
<gene>
    <name evidence="1" type="ORF">ACFYKX_21335</name>
</gene>
<evidence type="ECO:0000313" key="1">
    <source>
        <dbReference type="EMBL" id="MFE8703128.1"/>
    </source>
</evidence>
<evidence type="ECO:0008006" key="3">
    <source>
        <dbReference type="Google" id="ProtNLM"/>
    </source>
</evidence>
<sequence>MIQHDMDSSQQMSEKMEDEINDITLAFSSISSASQEISASAETLSAISRKLVNNE</sequence>
<evidence type="ECO:0000313" key="2">
    <source>
        <dbReference type="Proteomes" id="UP001601059"/>
    </source>
</evidence>